<dbReference type="AlphaFoldDB" id="A0A1H3EK36"/>
<proteinExistence type="predicted"/>
<reference evidence="2 3" key="1">
    <citation type="submission" date="2016-10" db="EMBL/GenBank/DDBJ databases">
        <authorList>
            <person name="de Groot N.N."/>
        </authorList>
    </citation>
    <scope>NUCLEOTIDE SEQUENCE [LARGE SCALE GENOMIC DNA]</scope>
    <source>
        <strain evidence="2 3">CPCC 202699</strain>
    </source>
</reference>
<dbReference type="Proteomes" id="UP000199515">
    <property type="component" value="Unassembled WGS sequence"/>
</dbReference>
<organism evidence="2 3">
    <name type="scientific">Amycolatopsis xylanica</name>
    <dbReference type="NCBI Taxonomy" id="589385"/>
    <lineage>
        <taxon>Bacteria</taxon>
        <taxon>Bacillati</taxon>
        <taxon>Actinomycetota</taxon>
        <taxon>Actinomycetes</taxon>
        <taxon>Pseudonocardiales</taxon>
        <taxon>Pseudonocardiaceae</taxon>
        <taxon>Amycolatopsis</taxon>
    </lineage>
</organism>
<evidence type="ECO:0000313" key="3">
    <source>
        <dbReference type="Proteomes" id="UP000199515"/>
    </source>
</evidence>
<name>A0A1H3EK36_9PSEU</name>
<keyword evidence="3" id="KW-1185">Reference proteome</keyword>
<dbReference type="RefSeq" id="WP_091290000.1">
    <property type="nucleotide sequence ID" value="NZ_FNON01000003.1"/>
</dbReference>
<evidence type="ECO:0000313" key="2">
    <source>
        <dbReference type="EMBL" id="SDX79133.1"/>
    </source>
</evidence>
<dbReference type="STRING" id="589385.SAMN05421504_103860"/>
<gene>
    <name evidence="2" type="ORF">SAMN05421504_103860</name>
</gene>
<protein>
    <submittedName>
        <fullName evidence="2">Uncharacterized protein</fullName>
    </submittedName>
</protein>
<evidence type="ECO:0000256" key="1">
    <source>
        <dbReference type="SAM" id="SignalP"/>
    </source>
</evidence>
<feature type="signal peptide" evidence="1">
    <location>
        <begin position="1"/>
        <end position="26"/>
    </location>
</feature>
<dbReference type="EMBL" id="FNON01000003">
    <property type="protein sequence ID" value="SDX79133.1"/>
    <property type="molecule type" value="Genomic_DNA"/>
</dbReference>
<keyword evidence="1" id="KW-0732">Signal</keyword>
<accession>A0A1H3EK36</accession>
<feature type="chain" id="PRO_5011696518" evidence="1">
    <location>
        <begin position="27"/>
        <end position="75"/>
    </location>
</feature>
<sequence length="75" mass="7976">MKNVLKRAAVALTLAGAATMVPLAQADAAGCGYVRYSYEGYSNVGGVIVYQYSSSIGNAYYGSYMGRSFNLRVCD</sequence>